<dbReference type="Pfam" id="PF17404">
    <property type="entry name" value="Nrap_D3"/>
    <property type="match status" value="1"/>
</dbReference>
<dbReference type="Pfam" id="PF17407">
    <property type="entry name" value="Nrap_D6"/>
    <property type="match status" value="1"/>
</dbReference>
<accession>A0A7R8CDR8</accession>
<dbReference type="Proteomes" id="UP000675881">
    <property type="component" value="Chromosome 1"/>
</dbReference>
<comment type="similarity">
    <text evidence="1">Belongs to the NRAP family.</text>
</comment>
<dbReference type="InterPro" id="IPR035370">
    <property type="entry name" value="Nrap_D5"/>
</dbReference>
<dbReference type="GO" id="GO:0032545">
    <property type="term" value="C:CURI complex"/>
    <property type="evidence" value="ECO:0007669"/>
    <property type="project" value="TreeGrafter"/>
</dbReference>
<reference evidence="5" key="1">
    <citation type="submission" date="2021-02" db="EMBL/GenBank/DDBJ databases">
        <authorList>
            <person name="Bekaert M."/>
        </authorList>
    </citation>
    <scope>NUCLEOTIDE SEQUENCE</scope>
    <source>
        <strain evidence="5">IoA-00</strain>
    </source>
</reference>
<evidence type="ECO:0000259" key="4">
    <source>
        <dbReference type="Pfam" id="PF17407"/>
    </source>
</evidence>
<dbReference type="GO" id="GO:0006364">
    <property type="term" value="P:rRNA processing"/>
    <property type="evidence" value="ECO:0007669"/>
    <property type="project" value="TreeGrafter"/>
</dbReference>
<dbReference type="PANTHER" id="PTHR17972:SF0">
    <property type="entry name" value="NUCLEOLAR PROTEIN 6"/>
    <property type="match status" value="1"/>
</dbReference>
<evidence type="ECO:0000313" key="5">
    <source>
        <dbReference type="EMBL" id="CAF2777679.1"/>
    </source>
</evidence>
<dbReference type="InterPro" id="IPR005554">
    <property type="entry name" value="NOL6/Upt22"/>
</dbReference>
<dbReference type="InterPro" id="IPR035368">
    <property type="entry name" value="Nrap_D3"/>
</dbReference>
<feature type="domain" description="Nrap protein" evidence="2">
    <location>
        <begin position="39"/>
        <end position="119"/>
    </location>
</feature>
<dbReference type="EMBL" id="HG994580">
    <property type="protein sequence ID" value="CAF2777679.1"/>
    <property type="molecule type" value="Genomic_DNA"/>
</dbReference>
<dbReference type="GO" id="GO:0006409">
    <property type="term" value="P:tRNA export from nucleus"/>
    <property type="evidence" value="ECO:0007669"/>
    <property type="project" value="TreeGrafter"/>
</dbReference>
<dbReference type="Pfam" id="PF17406">
    <property type="entry name" value="Nrap_D5"/>
    <property type="match status" value="1"/>
</dbReference>
<evidence type="ECO:0000259" key="3">
    <source>
        <dbReference type="Pfam" id="PF17406"/>
    </source>
</evidence>
<evidence type="ECO:0000256" key="1">
    <source>
        <dbReference type="RuleBase" id="RU364032"/>
    </source>
</evidence>
<dbReference type="GO" id="GO:0032040">
    <property type="term" value="C:small-subunit processome"/>
    <property type="evidence" value="ECO:0007669"/>
    <property type="project" value="TreeGrafter"/>
</dbReference>
<feature type="domain" description="Nrap protein" evidence="4">
    <location>
        <begin position="458"/>
        <end position="576"/>
    </location>
</feature>
<feature type="domain" description="Nrap protein" evidence="3">
    <location>
        <begin position="310"/>
        <end position="436"/>
    </location>
</feature>
<sequence>MDEEVNKRKVAGNLFQILSSDYLIRLSGRAKKCLEIWSSKQDIYIGFKVVDQVTTNNIVLGPYAELEAESKEFRDFWGSNCKIRRFLDGTIKETIEIENRSGPSYLILAIIEHLQSVHFAKVSMSASFFNLSPFIPSIYQTNDSLKEVRSTFTSLSRLLQDEASTDSLPIRKIRCVSSSLHFGGDLSRFNVPKNIQNAERKTKKMSNNMIANYFDLESMSTDIPKTIECIPIKLDITNKRHLSSELFSKLSLAYLIDLQRKLLKREKSIKSIIKGPELILAYNGFMWRIGVEEPTKAKNQSEGDMRSSIYEKWISSRFLDGAIPDVSLDIILSHIFLNPIGLLQAPASVESAFLRFLDYLSFTDFRTTPMILNYENCLSKEKLGIFDKNFTLERERLPPLCSFTLFDDQHFSLYTSKVNQKDLIRLTNYARQTLHSFLINDFVDLSSYERVCDKIDTSSYDILIHIDIYIPVAGSVKNEKQNSKHELIIPIVDFDPIQCYIGSLQASYGDIARFYFSKSYPHLIGVKLNKECLYKVSKSMMRPHGKRLKTENELVPNVDAMLDDLRIMGRGIVKEIDLVNVSI</sequence>
<organism evidence="5 6">
    <name type="scientific">Lepeophtheirus salmonis</name>
    <name type="common">Salmon louse</name>
    <name type="synonym">Caligus salmonis</name>
    <dbReference type="NCBI Taxonomy" id="72036"/>
    <lineage>
        <taxon>Eukaryota</taxon>
        <taxon>Metazoa</taxon>
        <taxon>Ecdysozoa</taxon>
        <taxon>Arthropoda</taxon>
        <taxon>Crustacea</taxon>
        <taxon>Multicrustacea</taxon>
        <taxon>Hexanauplia</taxon>
        <taxon>Copepoda</taxon>
        <taxon>Siphonostomatoida</taxon>
        <taxon>Caligidae</taxon>
        <taxon>Lepeophtheirus</taxon>
    </lineage>
</organism>
<dbReference type="PANTHER" id="PTHR17972">
    <property type="entry name" value="NUCLEOLAR RNA-ASSOCIATED PROTEIN"/>
    <property type="match status" value="1"/>
</dbReference>
<keyword evidence="1" id="KW-0539">Nucleus</keyword>
<protein>
    <recommendedName>
        <fullName evidence="1">Nucleolar protein 6</fullName>
    </recommendedName>
</protein>
<gene>
    <name evidence="5" type="ORF">LSAA_761</name>
</gene>
<dbReference type="OrthoDB" id="10251401at2759"/>
<dbReference type="AlphaFoldDB" id="A0A7R8CDR8"/>
<proteinExistence type="inferred from homology"/>
<name>A0A7R8CDR8_LEPSM</name>
<dbReference type="GO" id="GO:0003723">
    <property type="term" value="F:RNA binding"/>
    <property type="evidence" value="ECO:0007669"/>
    <property type="project" value="UniProtKB-KW"/>
</dbReference>
<keyword evidence="6" id="KW-1185">Reference proteome</keyword>
<evidence type="ECO:0000313" key="6">
    <source>
        <dbReference type="Proteomes" id="UP000675881"/>
    </source>
</evidence>
<keyword evidence="1" id="KW-0694">RNA-binding</keyword>
<comment type="subcellular location">
    <subcellularLocation>
        <location evidence="1">Nucleus</location>
        <location evidence="1">Nucleolus</location>
    </subcellularLocation>
</comment>
<evidence type="ECO:0000259" key="2">
    <source>
        <dbReference type="Pfam" id="PF17404"/>
    </source>
</evidence>
<dbReference type="Gene3D" id="3.30.70.3030">
    <property type="match status" value="1"/>
</dbReference>
<dbReference type="GO" id="GO:0034456">
    <property type="term" value="C:UTP-C complex"/>
    <property type="evidence" value="ECO:0007669"/>
    <property type="project" value="TreeGrafter"/>
</dbReference>
<dbReference type="InterPro" id="IPR035371">
    <property type="entry name" value="Nrap_D6"/>
</dbReference>